<keyword evidence="1" id="KW-1003">Cell membrane</keyword>
<evidence type="ECO:0000256" key="3">
    <source>
        <dbReference type="ARBA" id="ARBA00022692"/>
    </source>
</evidence>
<keyword evidence="4" id="KW-1133">Transmembrane helix</keyword>
<dbReference type="EMBL" id="PFKI01000172">
    <property type="protein sequence ID" value="PIY19393.1"/>
    <property type="molecule type" value="Genomic_DNA"/>
</dbReference>
<evidence type="ECO:0000256" key="5">
    <source>
        <dbReference type="ARBA" id="ARBA00023306"/>
    </source>
</evidence>
<dbReference type="Pfam" id="PF08478">
    <property type="entry name" value="POTRA_1"/>
    <property type="match status" value="1"/>
</dbReference>
<dbReference type="Proteomes" id="UP000231028">
    <property type="component" value="Unassembled WGS sequence"/>
</dbReference>
<evidence type="ECO:0000259" key="6">
    <source>
        <dbReference type="Pfam" id="PF08478"/>
    </source>
</evidence>
<proteinExistence type="predicted"/>
<keyword evidence="4" id="KW-0472">Membrane</keyword>
<sequence length="188" mass="21956">MKKYSTVHPNIFRVNVKEATKNIALYPRVLKVTLKRQLPRKILIAVEGRIPRMMFKIASQYYGIDENRIIFPISCKKNLLMLSGINKIEIGKTISHQGIEDVFLLYHTIAVIDKNLSKNIFMINIANPRNVVLMINKKNPVAIYCGSHLEEQSLVQKLKELKIILEYFKKTNQQREYVDIRFDNIIIK</sequence>
<keyword evidence="5" id="KW-0131">Cell cycle</keyword>
<keyword evidence="3" id="KW-0812">Transmembrane</keyword>
<keyword evidence="2" id="KW-0132">Cell division</keyword>
<evidence type="ECO:0000256" key="1">
    <source>
        <dbReference type="ARBA" id="ARBA00022475"/>
    </source>
</evidence>
<dbReference type="InterPro" id="IPR013685">
    <property type="entry name" value="POTRA_FtsQ_type"/>
</dbReference>
<accession>A0A2M7P1C9</accession>
<dbReference type="AlphaFoldDB" id="A0A2M7P1C9"/>
<evidence type="ECO:0000313" key="8">
    <source>
        <dbReference type="Proteomes" id="UP000231028"/>
    </source>
</evidence>
<protein>
    <recommendedName>
        <fullName evidence="6">POTRA domain-containing protein</fullName>
    </recommendedName>
</protein>
<evidence type="ECO:0000313" key="7">
    <source>
        <dbReference type="EMBL" id="PIY19393.1"/>
    </source>
</evidence>
<comment type="caution">
    <text evidence="7">The sequence shown here is derived from an EMBL/GenBank/DDBJ whole genome shotgun (WGS) entry which is preliminary data.</text>
</comment>
<reference evidence="8" key="1">
    <citation type="submission" date="2017-09" db="EMBL/GenBank/DDBJ databases">
        <title>Depth-based differentiation of microbial function through sediment-hosted aquifers and enrichment of novel symbionts in the deep terrestrial subsurface.</title>
        <authorList>
            <person name="Probst A.J."/>
            <person name="Ladd B."/>
            <person name="Jarett J.K."/>
            <person name="Geller-Mcgrath D.E."/>
            <person name="Sieber C.M.K."/>
            <person name="Emerson J.B."/>
            <person name="Anantharaman K."/>
            <person name="Thomas B.C."/>
            <person name="Malmstrom R."/>
            <person name="Stieglmeier M."/>
            <person name="Klingl A."/>
            <person name="Woyke T."/>
            <person name="Ryan C.M."/>
            <person name="Banfield J.F."/>
        </authorList>
    </citation>
    <scope>NUCLEOTIDE SEQUENCE [LARGE SCALE GENOMIC DNA]</scope>
</reference>
<gene>
    <name evidence="7" type="ORF">COZ13_05615</name>
</gene>
<evidence type="ECO:0000256" key="2">
    <source>
        <dbReference type="ARBA" id="ARBA00022618"/>
    </source>
</evidence>
<organism evidence="7 8">
    <name type="scientific">Candidatus Desantisbacteria bacterium CG_4_10_14_3_um_filter_40_18</name>
    <dbReference type="NCBI Taxonomy" id="1974544"/>
    <lineage>
        <taxon>Bacteria</taxon>
        <taxon>Candidatus Desantisiibacteriota</taxon>
    </lineage>
</organism>
<evidence type="ECO:0000256" key="4">
    <source>
        <dbReference type="ARBA" id="ARBA00022989"/>
    </source>
</evidence>
<feature type="domain" description="POTRA" evidence="6">
    <location>
        <begin position="10"/>
        <end position="47"/>
    </location>
</feature>
<name>A0A2M7P1C9_9BACT</name>